<feature type="compositionally biased region" description="Low complexity" evidence="1">
    <location>
        <begin position="159"/>
        <end position="171"/>
    </location>
</feature>
<gene>
    <name evidence="3" type="primary">LOC113791258</name>
</gene>
<feature type="compositionally biased region" description="Low complexity" evidence="1">
    <location>
        <begin position="36"/>
        <end position="77"/>
    </location>
</feature>
<dbReference type="InParanoid" id="A0A6P6XXZ7"/>
<protein>
    <submittedName>
        <fullName evidence="3">Uncharacterized serine-rich protein C215.13-like</fullName>
    </submittedName>
</protein>
<feature type="compositionally biased region" description="Polar residues" evidence="1">
    <location>
        <begin position="331"/>
        <end position="341"/>
    </location>
</feature>
<organism evidence="2 3">
    <name type="scientific">Dermatophagoides pteronyssinus</name>
    <name type="common">European house dust mite</name>
    <dbReference type="NCBI Taxonomy" id="6956"/>
    <lineage>
        <taxon>Eukaryota</taxon>
        <taxon>Metazoa</taxon>
        <taxon>Ecdysozoa</taxon>
        <taxon>Arthropoda</taxon>
        <taxon>Chelicerata</taxon>
        <taxon>Arachnida</taxon>
        <taxon>Acari</taxon>
        <taxon>Acariformes</taxon>
        <taxon>Sarcoptiformes</taxon>
        <taxon>Astigmata</taxon>
        <taxon>Psoroptidia</taxon>
        <taxon>Analgoidea</taxon>
        <taxon>Pyroglyphidae</taxon>
        <taxon>Dermatophagoidinae</taxon>
        <taxon>Dermatophagoides</taxon>
    </lineage>
</organism>
<dbReference type="OrthoDB" id="6510783at2759"/>
<dbReference type="KEGG" id="dpte:113791258"/>
<feature type="region of interest" description="Disordered" evidence="1">
    <location>
        <begin position="325"/>
        <end position="366"/>
    </location>
</feature>
<sequence length="506" mass="55775">MIRYVLQSSIICLIIFSIQINLLMATVQIQLESMRPSPTSSSSSSSSLSSSSKPLTSVSSSPSSSSSSSSSSLLSSSSSTSNALTSANTILDNHSTEILDPSILYGGVFKTSPTTNSIIHSTLSSSGISSSNNGNINSNLAQSIHRQQQQQHRHLQTPSSSNIPGSSSSTSDYIFQLLPQNENIVSHNYQGSGMNQEELYEENSIMSHRAPIYSTAISSKRSYEVKPMVIENQPVEPSVVNVDGSEQPVKVIFHTQSSPMMVRQVHTPRKPVEVERTNSVDEPHRVVHAVMRPVIQEVREIIQPYRRLTQEIRPVLEEIHTIVSKDERSEQSGSMQHSGMNGSPPAMSYASSNQQIQRSPPQSRYNNRIVDLGANDNGNLMANTQPSNGYRHRDMMVPMHSNNAIKLIRMNRDYGQDYNANNQLYAILNEQFGQQSSTGQTTSNSATNGPPILMASGSSLNYRQQMSPLPSKQISNTSNSVFGDIPIETLFNLKLNRNKKPRTQRF</sequence>
<reference evidence="3" key="1">
    <citation type="submission" date="2025-08" db="UniProtKB">
        <authorList>
            <consortium name="RefSeq"/>
        </authorList>
    </citation>
    <scope>IDENTIFICATION</scope>
    <source>
        <strain evidence="3">Airmid</strain>
    </source>
</reference>
<dbReference type="Proteomes" id="UP000515146">
    <property type="component" value="Unplaced"/>
</dbReference>
<feature type="region of interest" description="Disordered" evidence="1">
    <location>
        <begin position="435"/>
        <end position="456"/>
    </location>
</feature>
<accession>A0A6P6XXZ7</accession>
<dbReference type="RefSeq" id="XP_027196809.1">
    <property type="nucleotide sequence ID" value="XM_027341008.1"/>
</dbReference>
<evidence type="ECO:0000256" key="1">
    <source>
        <dbReference type="SAM" id="MobiDB-lite"/>
    </source>
</evidence>
<keyword evidence="2" id="KW-1185">Reference proteome</keyword>
<feature type="region of interest" description="Disordered" evidence="1">
    <location>
        <begin position="143"/>
        <end position="171"/>
    </location>
</feature>
<evidence type="ECO:0000313" key="3">
    <source>
        <dbReference type="RefSeq" id="XP_027196809.1"/>
    </source>
</evidence>
<dbReference type="AlphaFoldDB" id="A0A6P6XXZ7"/>
<feature type="compositionally biased region" description="Polar residues" evidence="1">
    <location>
        <begin position="349"/>
        <end position="366"/>
    </location>
</feature>
<feature type="region of interest" description="Disordered" evidence="1">
    <location>
        <begin position="35"/>
        <end position="77"/>
    </location>
</feature>
<feature type="compositionally biased region" description="Low complexity" evidence="1">
    <location>
        <begin position="435"/>
        <end position="449"/>
    </location>
</feature>
<proteinExistence type="predicted"/>
<name>A0A6P6XXZ7_DERPT</name>
<evidence type="ECO:0000313" key="2">
    <source>
        <dbReference type="Proteomes" id="UP000515146"/>
    </source>
</evidence>